<accession>A0ABN8EFA1</accession>
<dbReference type="Proteomes" id="UP000838100">
    <property type="component" value="Unassembled WGS sequence"/>
</dbReference>
<dbReference type="RefSeq" id="WP_237443681.1">
    <property type="nucleotide sequence ID" value="NZ_CAKLPX010000001.1"/>
</dbReference>
<protein>
    <submittedName>
        <fullName evidence="3">Sulfur carrier protein FdhD</fullName>
    </submittedName>
</protein>
<organism evidence="3 4">
    <name type="scientific">Sinobacterium norvegicum</name>
    <dbReference type="NCBI Taxonomy" id="1641715"/>
    <lineage>
        <taxon>Bacteria</taxon>
        <taxon>Pseudomonadati</taxon>
        <taxon>Pseudomonadota</taxon>
        <taxon>Gammaproteobacteria</taxon>
        <taxon>Cellvibrionales</taxon>
        <taxon>Spongiibacteraceae</taxon>
        <taxon>Sinobacterium</taxon>
    </lineage>
</organism>
<dbReference type="SUPFAM" id="SSF53927">
    <property type="entry name" value="Cytidine deaminase-like"/>
    <property type="match status" value="1"/>
</dbReference>
<dbReference type="PANTHER" id="PTHR30592:SF1">
    <property type="entry name" value="SULFUR CARRIER PROTEIN FDHD"/>
    <property type="match status" value="1"/>
</dbReference>
<dbReference type="PIRSF" id="PIRSF015626">
    <property type="entry name" value="FdhD"/>
    <property type="match status" value="1"/>
</dbReference>
<dbReference type="EMBL" id="CAKLPX010000001">
    <property type="protein sequence ID" value="CAH0991018.1"/>
    <property type="molecule type" value="Genomic_DNA"/>
</dbReference>
<gene>
    <name evidence="3" type="primary">fdhD_1</name>
    <name evidence="3" type="ORF">SIN8267_01119</name>
</gene>
<reference evidence="3" key="1">
    <citation type="submission" date="2021-12" db="EMBL/GenBank/DDBJ databases">
        <authorList>
            <person name="Rodrigo-Torres L."/>
            <person name="Arahal R. D."/>
            <person name="Lucena T."/>
        </authorList>
    </citation>
    <scope>NUCLEOTIDE SEQUENCE</scope>
    <source>
        <strain evidence="3">CECT 8267</strain>
    </source>
</reference>
<dbReference type="Gene3D" id="3.40.140.10">
    <property type="entry name" value="Cytidine Deaminase, domain 2"/>
    <property type="match status" value="1"/>
</dbReference>
<dbReference type="InterPro" id="IPR016193">
    <property type="entry name" value="Cytidine_deaminase-like"/>
</dbReference>
<evidence type="ECO:0000313" key="3">
    <source>
        <dbReference type="EMBL" id="CAH0991018.1"/>
    </source>
</evidence>
<evidence type="ECO:0000313" key="4">
    <source>
        <dbReference type="Proteomes" id="UP000838100"/>
    </source>
</evidence>
<dbReference type="NCBIfam" id="TIGR00129">
    <property type="entry name" value="fdhD_narQ"/>
    <property type="match status" value="1"/>
</dbReference>
<keyword evidence="1" id="KW-0963">Cytoplasm</keyword>
<dbReference type="PANTHER" id="PTHR30592">
    <property type="entry name" value="FORMATE DEHYDROGENASE"/>
    <property type="match status" value="1"/>
</dbReference>
<name>A0ABN8EFA1_9GAMM</name>
<dbReference type="Gene3D" id="3.10.20.10">
    <property type="match status" value="1"/>
</dbReference>
<evidence type="ECO:0000256" key="1">
    <source>
        <dbReference type="ARBA" id="ARBA00022490"/>
    </source>
</evidence>
<proteinExistence type="predicted"/>
<comment type="caution">
    <text evidence="3">The sequence shown here is derived from an EMBL/GenBank/DDBJ whole genome shotgun (WGS) entry which is preliminary data.</text>
</comment>
<dbReference type="Pfam" id="PF02634">
    <property type="entry name" value="FdhD-NarQ"/>
    <property type="match status" value="1"/>
</dbReference>
<evidence type="ECO:0000256" key="2">
    <source>
        <dbReference type="ARBA" id="ARBA00023150"/>
    </source>
</evidence>
<keyword evidence="4" id="KW-1185">Reference proteome</keyword>
<sequence>MSTAAETPQSIVATVTELQETAVALCINGVCQAVMMATPGQLDAFAIGFFISEGVITDAGDILSVDSQQQPQGWQVDVTVLAACEHQLKARKRVMAGPSGCGLCGIDSLQAAMDTQGLVNAASPVLAPRLSTIEHASQSLNSLQKQHQHGRGHHSAAMFNAAGEAVAISEDVGRHSALDKLIGQLTLAKQPLDNGFAIVTSRCSHDLVIKSLRAGLRCLVTLAPPTDLAVQSATQLGLLLFCYQQAELKRFA</sequence>
<dbReference type="InterPro" id="IPR003786">
    <property type="entry name" value="FdhD"/>
</dbReference>
<keyword evidence="2" id="KW-0501">Molybdenum cofactor biosynthesis</keyword>